<gene>
    <name evidence="1" type="ORF">CTOB1V02_LOCUS12196</name>
</gene>
<feature type="non-terminal residue" evidence="1">
    <location>
        <position position="1"/>
    </location>
</feature>
<organism evidence="1">
    <name type="scientific">Cyprideis torosa</name>
    <dbReference type="NCBI Taxonomy" id="163714"/>
    <lineage>
        <taxon>Eukaryota</taxon>
        <taxon>Metazoa</taxon>
        <taxon>Ecdysozoa</taxon>
        <taxon>Arthropoda</taxon>
        <taxon>Crustacea</taxon>
        <taxon>Oligostraca</taxon>
        <taxon>Ostracoda</taxon>
        <taxon>Podocopa</taxon>
        <taxon>Podocopida</taxon>
        <taxon>Cytherocopina</taxon>
        <taxon>Cytheroidea</taxon>
        <taxon>Cytherideidae</taxon>
        <taxon>Cyprideis</taxon>
    </lineage>
</organism>
<dbReference type="SUPFAM" id="SSF52317">
    <property type="entry name" value="Class I glutamine amidotransferase-like"/>
    <property type="match status" value="1"/>
</dbReference>
<proteinExistence type="predicted"/>
<dbReference type="OrthoDB" id="543156at2759"/>
<dbReference type="EMBL" id="OB668500">
    <property type="protein sequence ID" value="CAD7234380.1"/>
    <property type="molecule type" value="Genomic_DNA"/>
</dbReference>
<protein>
    <submittedName>
        <fullName evidence="1">Uncharacterized protein</fullName>
    </submittedName>
</protein>
<dbReference type="InterPro" id="IPR029062">
    <property type="entry name" value="Class_I_gatase-like"/>
</dbReference>
<evidence type="ECO:0000313" key="1">
    <source>
        <dbReference type="EMBL" id="CAD7234380.1"/>
    </source>
</evidence>
<name>A0A7R8WM70_9CRUS</name>
<dbReference type="AlphaFoldDB" id="A0A7R8WM70"/>
<dbReference type="Gene3D" id="3.40.50.880">
    <property type="match status" value="1"/>
</dbReference>
<reference evidence="1" key="1">
    <citation type="submission" date="2020-11" db="EMBL/GenBank/DDBJ databases">
        <authorList>
            <person name="Tran Van P."/>
        </authorList>
    </citation>
    <scope>NUCLEOTIDE SEQUENCE</scope>
</reference>
<sequence length="116" mass="13005">MNFQDSSAQVITYWEVGKAVAIEMWAMPEEDKNVQQIFEEYTDDLNKPLSLADFAKTSMQNEDKYIGIFIPGGHGAMLGLPENENLRELLIWAKEKDHFILSICHGPAAFLSAAIG</sequence>
<accession>A0A7R8WM70</accession>